<evidence type="ECO:0000313" key="2">
    <source>
        <dbReference type="EMBL" id="KAJ1217700.1"/>
    </source>
</evidence>
<evidence type="ECO:0000256" key="1">
    <source>
        <dbReference type="SAM" id="MobiDB-lite"/>
    </source>
</evidence>
<dbReference type="Proteomes" id="UP001066276">
    <property type="component" value="Chromosome 1_1"/>
</dbReference>
<feature type="compositionally biased region" description="Low complexity" evidence="1">
    <location>
        <begin position="50"/>
        <end position="88"/>
    </location>
</feature>
<gene>
    <name evidence="2" type="ORF">NDU88_005291</name>
</gene>
<keyword evidence="3" id="KW-1185">Reference proteome</keyword>
<feature type="compositionally biased region" description="Low complexity" evidence="1">
    <location>
        <begin position="241"/>
        <end position="252"/>
    </location>
</feature>
<proteinExistence type="predicted"/>
<sequence length="263" mass="27682">MVEPQLLDAANIYSKKDGAIAENHGQCTPANVSGEEVPPLSSPPTEGAPSDDSNSGLLDLDNLPGPSGTTGQTVTQSHSQTTTESPPSGTNTTAPTQRTHTSVLRTCQSAVCPPVQRPQGTPLPQDNQGPGVSGSGHTFKGTEPQANRDTGRTAVCQGEDRPREPTLQEALSEILGAYQHSQDTMDQILNNLQENRQLQEGQYQGIREDLQAINTTLISISGVLADMANIMREATAHQWAPSTSQSSKQPSTIAAASGQEAPP</sequence>
<evidence type="ECO:0000313" key="3">
    <source>
        <dbReference type="Proteomes" id="UP001066276"/>
    </source>
</evidence>
<protein>
    <submittedName>
        <fullName evidence="2">Uncharacterized protein</fullName>
    </submittedName>
</protein>
<reference evidence="2" key="1">
    <citation type="journal article" date="2022" name="bioRxiv">
        <title>Sequencing and chromosome-scale assembly of the giantPleurodeles waltlgenome.</title>
        <authorList>
            <person name="Brown T."/>
            <person name="Elewa A."/>
            <person name="Iarovenko S."/>
            <person name="Subramanian E."/>
            <person name="Araus A.J."/>
            <person name="Petzold A."/>
            <person name="Susuki M."/>
            <person name="Suzuki K.-i.T."/>
            <person name="Hayashi T."/>
            <person name="Toyoda A."/>
            <person name="Oliveira C."/>
            <person name="Osipova E."/>
            <person name="Leigh N.D."/>
            <person name="Simon A."/>
            <person name="Yun M.H."/>
        </authorList>
    </citation>
    <scope>NUCLEOTIDE SEQUENCE</scope>
    <source>
        <strain evidence="2">20211129_DDA</strain>
        <tissue evidence="2">Liver</tissue>
    </source>
</reference>
<feature type="region of interest" description="Disordered" evidence="1">
    <location>
        <begin position="15"/>
        <end position="164"/>
    </location>
</feature>
<feature type="region of interest" description="Disordered" evidence="1">
    <location>
        <begin position="238"/>
        <end position="263"/>
    </location>
</feature>
<dbReference type="AlphaFoldDB" id="A0AAV7WUS1"/>
<organism evidence="2 3">
    <name type="scientific">Pleurodeles waltl</name>
    <name type="common">Iberian ribbed newt</name>
    <dbReference type="NCBI Taxonomy" id="8319"/>
    <lineage>
        <taxon>Eukaryota</taxon>
        <taxon>Metazoa</taxon>
        <taxon>Chordata</taxon>
        <taxon>Craniata</taxon>
        <taxon>Vertebrata</taxon>
        <taxon>Euteleostomi</taxon>
        <taxon>Amphibia</taxon>
        <taxon>Batrachia</taxon>
        <taxon>Caudata</taxon>
        <taxon>Salamandroidea</taxon>
        <taxon>Salamandridae</taxon>
        <taxon>Pleurodelinae</taxon>
        <taxon>Pleurodeles</taxon>
    </lineage>
</organism>
<comment type="caution">
    <text evidence="2">The sequence shown here is derived from an EMBL/GenBank/DDBJ whole genome shotgun (WGS) entry which is preliminary data.</text>
</comment>
<feature type="compositionally biased region" description="Polar residues" evidence="1">
    <location>
        <begin position="89"/>
        <end position="109"/>
    </location>
</feature>
<accession>A0AAV7WUS1</accession>
<dbReference type="EMBL" id="JANPWB010000001">
    <property type="protein sequence ID" value="KAJ1217700.1"/>
    <property type="molecule type" value="Genomic_DNA"/>
</dbReference>
<feature type="compositionally biased region" description="Polar residues" evidence="1">
    <location>
        <begin position="118"/>
        <end position="130"/>
    </location>
</feature>
<name>A0AAV7WUS1_PLEWA</name>